<dbReference type="RefSeq" id="WP_275594139.1">
    <property type="nucleotide sequence ID" value="NZ_CP102381.1"/>
</dbReference>
<name>A0ABY8C7J3_9GAMM</name>
<gene>
    <name evidence="1" type="ORF">NR989_07610</name>
</gene>
<evidence type="ECO:0000313" key="1">
    <source>
        <dbReference type="EMBL" id="WEJ61879.1"/>
    </source>
</evidence>
<evidence type="ECO:0008006" key="3">
    <source>
        <dbReference type="Google" id="ProtNLM"/>
    </source>
</evidence>
<evidence type="ECO:0000313" key="2">
    <source>
        <dbReference type="Proteomes" id="UP001222275"/>
    </source>
</evidence>
<dbReference type="EMBL" id="CP102381">
    <property type="protein sequence ID" value="WEJ61879.1"/>
    <property type="molecule type" value="Genomic_DNA"/>
</dbReference>
<dbReference type="Proteomes" id="UP001222275">
    <property type="component" value="Chromosome"/>
</dbReference>
<organism evidence="1 2">
    <name type="scientific">Thiomicrorhabdus lithotrophica</name>
    <dbReference type="NCBI Taxonomy" id="2949997"/>
    <lineage>
        <taxon>Bacteria</taxon>
        <taxon>Pseudomonadati</taxon>
        <taxon>Pseudomonadota</taxon>
        <taxon>Gammaproteobacteria</taxon>
        <taxon>Thiotrichales</taxon>
        <taxon>Piscirickettsiaceae</taxon>
        <taxon>Thiomicrorhabdus</taxon>
    </lineage>
</organism>
<keyword evidence="2" id="KW-1185">Reference proteome</keyword>
<reference evidence="1 2" key="1">
    <citation type="submission" date="2022-06" db="EMBL/GenBank/DDBJ databases">
        <title>Thiomicrohabdus sp. nov, an obligately chemolithoautotrophic, sulfur-oxidizing bacterium isolated from beach of Guanyin Mountain. Amoy.</title>
        <authorList>
            <person name="Zhu H."/>
        </authorList>
    </citation>
    <scope>NUCLEOTIDE SEQUENCE [LARGE SCALE GENOMIC DNA]</scope>
    <source>
        <strain evidence="1 2">XGS-01</strain>
    </source>
</reference>
<protein>
    <recommendedName>
        <fullName evidence="3">ParB/Sulfiredoxin domain-containing protein</fullName>
    </recommendedName>
</protein>
<proteinExistence type="predicted"/>
<accession>A0ABY8C7J3</accession>
<sequence>MNPELRTKNIEGLRIEANRIGFQELPWMGELVGFDVYKIPLEYLVYNKYNGRILSRTLSLEQQGHSIDEYSKEGRAKIAELLYKSKKDRNDKTLKSLERFGQEKIGIITKDGIIIDGNRRAMLLSRLKKYDYFKAVILPVTLDENPLEIEKLETSYQMGEDEKLGYNPIEKYLKAKGLYKRLNGEKPYDSKKPNKVAIGKIYDWMGEDESTVIEYLDVVQTMDEYLDYLGYEGIYTQLDGREDQFINLTKWLKAMGGSEPSAKGFDGYKKKDVADLQMIAFDYIRVKYEGKKFRVLAHGRRESHIFGDRNLWIEFRDSHFQKINPILKSEQEIDYNSEDIVSHLNDRDHKFKNNALECLTDNLELYTDKLKNKQESNQPIKLVNRAVQALEAIDKEQEAFSRPDVLGQVGSLIETALSILQEKDLDQLLMEVKNSLKSIHDSGAVEKLSSSKELIVEISRLSEEIRKKLDK</sequence>